<dbReference type="Proteomes" id="UP000008177">
    <property type="component" value="Unplaced contigs"/>
</dbReference>
<name>G2Y9X6_BOTF4</name>
<organism evidence="1 2">
    <name type="scientific">Botryotinia fuckeliana (strain T4)</name>
    <name type="common">Noble rot fungus</name>
    <name type="synonym">Botrytis cinerea</name>
    <dbReference type="NCBI Taxonomy" id="999810"/>
    <lineage>
        <taxon>Eukaryota</taxon>
        <taxon>Fungi</taxon>
        <taxon>Dikarya</taxon>
        <taxon>Ascomycota</taxon>
        <taxon>Pezizomycotina</taxon>
        <taxon>Leotiomycetes</taxon>
        <taxon>Helotiales</taxon>
        <taxon>Sclerotiniaceae</taxon>
        <taxon>Botrytis</taxon>
    </lineage>
</organism>
<sequence>MEWPEHILDHYFIRYINLRRSRESQNQCKLAVLGMTKDICSCESQSSSVDKVKPDLDRFWFSRLDPRC</sequence>
<reference evidence="2" key="1">
    <citation type="journal article" date="2011" name="PLoS Genet.">
        <title>Genomic analysis of the necrotrophic fungal pathogens Sclerotinia sclerotiorum and Botrytis cinerea.</title>
        <authorList>
            <person name="Amselem J."/>
            <person name="Cuomo C.A."/>
            <person name="van Kan J.A."/>
            <person name="Viaud M."/>
            <person name="Benito E.P."/>
            <person name="Couloux A."/>
            <person name="Coutinho P.M."/>
            <person name="de Vries R.P."/>
            <person name="Dyer P.S."/>
            <person name="Fillinger S."/>
            <person name="Fournier E."/>
            <person name="Gout L."/>
            <person name="Hahn M."/>
            <person name="Kohn L."/>
            <person name="Lapalu N."/>
            <person name="Plummer K.M."/>
            <person name="Pradier J.M."/>
            <person name="Quevillon E."/>
            <person name="Sharon A."/>
            <person name="Simon A."/>
            <person name="ten Have A."/>
            <person name="Tudzynski B."/>
            <person name="Tudzynski P."/>
            <person name="Wincker P."/>
            <person name="Andrew M."/>
            <person name="Anthouard V."/>
            <person name="Beever R.E."/>
            <person name="Beffa R."/>
            <person name="Benoit I."/>
            <person name="Bouzid O."/>
            <person name="Brault B."/>
            <person name="Chen Z."/>
            <person name="Choquer M."/>
            <person name="Collemare J."/>
            <person name="Cotton P."/>
            <person name="Danchin E.G."/>
            <person name="Da Silva C."/>
            <person name="Gautier A."/>
            <person name="Giraud C."/>
            <person name="Giraud T."/>
            <person name="Gonzalez C."/>
            <person name="Grossetete S."/>
            <person name="Guldener U."/>
            <person name="Henrissat B."/>
            <person name="Howlett B.J."/>
            <person name="Kodira C."/>
            <person name="Kretschmer M."/>
            <person name="Lappartient A."/>
            <person name="Leroch M."/>
            <person name="Levis C."/>
            <person name="Mauceli E."/>
            <person name="Neuveglise C."/>
            <person name="Oeser B."/>
            <person name="Pearson M."/>
            <person name="Poulain J."/>
            <person name="Poussereau N."/>
            <person name="Quesneville H."/>
            <person name="Rascle C."/>
            <person name="Schumacher J."/>
            <person name="Segurens B."/>
            <person name="Sexton A."/>
            <person name="Silva E."/>
            <person name="Sirven C."/>
            <person name="Soanes D.M."/>
            <person name="Talbot N.J."/>
            <person name="Templeton M."/>
            <person name="Yandava C."/>
            <person name="Yarden O."/>
            <person name="Zeng Q."/>
            <person name="Rollins J.A."/>
            <person name="Lebrun M.H."/>
            <person name="Dickman M."/>
        </authorList>
    </citation>
    <scope>NUCLEOTIDE SEQUENCE [LARGE SCALE GENOMIC DNA]</scope>
    <source>
        <strain evidence="2">T4</strain>
    </source>
</reference>
<proteinExistence type="predicted"/>
<accession>G2Y9X6</accession>
<dbReference type="HOGENOM" id="CLU_2793704_0_0_1"/>
<evidence type="ECO:0000313" key="1">
    <source>
        <dbReference type="EMBL" id="CCD34114.1"/>
    </source>
</evidence>
<dbReference type="EMBL" id="FQ790301">
    <property type="protein sequence ID" value="CCD34114.1"/>
    <property type="molecule type" value="Genomic_DNA"/>
</dbReference>
<evidence type="ECO:0000313" key="2">
    <source>
        <dbReference type="Proteomes" id="UP000008177"/>
    </source>
</evidence>
<gene>
    <name evidence="1" type="ORF">BofuT4_uP105410.1</name>
</gene>
<dbReference type="AlphaFoldDB" id="G2Y9X6"/>
<dbReference type="InParanoid" id="G2Y9X6"/>
<protein>
    <submittedName>
        <fullName evidence="1">Uncharacterized protein</fullName>
    </submittedName>
</protein>